<organism evidence="1 2">
    <name type="scientific">Lacticaseibacillus jixianensis</name>
    <dbReference type="NCBI Taxonomy" id="2486012"/>
    <lineage>
        <taxon>Bacteria</taxon>
        <taxon>Bacillati</taxon>
        <taxon>Bacillota</taxon>
        <taxon>Bacilli</taxon>
        <taxon>Lactobacillales</taxon>
        <taxon>Lactobacillaceae</taxon>
        <taxon>Lacticaseibacillus</taxon>
    </lineage>
</organism>
<dbReference type="Gene3D" id="1.10.287.1890">
    <property type="match status" value="1"/>
</dbReference>
<sequence>MSTIHLSTRLQHLADLNADGRRIADIGTDHAYLPIYLAQTGQIEYAVASDIGEGPVGIAKANVAAAGLTATIDVRQADGLAGLTAADALDTIYIAGMGGQLIQAILTAGMARLDGTETLILGPNRDAEDLRRFLAAREFGILDEDLVEDAGHVYPLMSVAQTRPQVPYTEADLILGPVLRRKRSPLFLAQLALAVEKTEAVLQGLANAHDLPEEKIAAEQARLTILKEELHADRK</sequence>
<dbReference type="SUPFAM" id="SSF53335">
    <property type="entry name" value="S-adenosyl-L-methionine-dependent methyltransferases"/>
    <property type="match status" value="1"/>
</dbReference>
<proteinExistence type="predicted"/>
<dbReference type="PANTHER" id="PTHR38451:SF1">
    <property type="entry name" value="TRNA (ADENINE(22)-N(1))-METHYLTRANSFERASE"/>
    <property type="match status" value="1"/>
</dbReference>
<gene>
    <name evidence="1" type="ORF">ACFQ3L_10430</name>
</gene>
<dbReference type="PANTHER" id="PTHR38451">
    <property type="entry name" value="TRNA (ADENINE(22)-N(1))-METHYLTRANSFERASE"/>
    <property type="match status" value="1"/>
</dbReference>
<comment type="caution">
    <text evidence="1">The sequence shown here is derived from an EMBL/GenBank/DDBJ whole genome shotgun (WGS) entry which is preliminary data.</text>
</comment>
<dbReference type="Gene3D" id="3.40.50.150">
    <property type="entry name" value="Vaccinia Virus protein VP39"/>
    <property type="match status" value="1"/>
</dbReference>
<dbReference type="InterPro" id="IPR029063">
    <property type="entry name" value="SAM-dependent_MTases_sf"/>
</dbReference>
<name>A0ABW4BAL6_9LACO</name>
<dbReference type="EMBL" id="JBHTMO010000038">
    <property type="protein sequence ID" value="MFD1393981.1"/>
    <property type="molecule type" value="Genomic_DNA"/>
</dbReference>
<dbReference type="PIRSF" id="PIRSF018637">
    <property type="entry name" value="TrmK"/>
    <property type="match status" value="1"/>
</dbReference>
<accession>A0ABW4BAL6</accession>
<evidence type="ECO:0000313" key="1">
    <source>
        <dbReference type="EMBL" id="MFD1393981.1"/>
    </source>
</evidence>
<keyword evidence="2" id="KW-1185">Reference proteome</keyword>
<evidence type="ECO:0000313" key="2">
    <source>
        <dbReference type="Proteomes" id="UP001597249"/>
    </source>
</evidence>
<dbReference type="InterPro" id="IPR006901">
    <property type="entry name" value="TrmK"/>
</dbReference>
<reference evidence="2" key="1">
    <citation type="journal article" date="2019" name="Int. J. Syst. Evol. Microbiol.">
        <title>The Global Catalogue of Microorganisms (GCM) 10K type strain sequencing project: providing services to taxonomists for standard genome sequencing and annotation.</title>
        <authorList>
            <consortium name="The Broad Institute Genomics Platform"/>
            <consortium name="The Broad Institute Genome Sequencing Center for Infectious Disease"/>
            <person name="Wu L."/>
            <person name="Ma J."/>
        </authorList>
    </citation>
    <scope>NUCLEOTIDE SEQUENCE [LARGE SCALE GENOMIC DNA]</scope>
    <source>
        <strain evidence="2">CCM 8911</strain>
    </source>
</reference>
<protein>
    <submittedName>
        <fullName evidence="1">tRNA (Adenine(22)-N(1))-methyltransferase</fullName>
    </submittedName>
</protein>
<dbReference type="Pfam" id="PF04816">
    <property type="entry name" value="TrmK"/>
    <property type="match status" value="1"/>
</dbReference>
<dbReference type="RefSeq" id="WP_125585056.1">
    <property type="nucleotide sequence ID" value="NZ_JBHTMO010000038.1"/>
</dbReference>
<dbReference type="Proteomes" id="UP001597249">
    <property type="component" value="Unassembled WGS sequence"/>
</dbReference>